<dbReference type="Pfam" id="PF12796">
    <property type="entry name" value="Ank_2"/>
    <property type="match status" value="2"/>
</dbReference>
<dbReference type="InterPro" id="IPR002110">
    <property type="entry name" value="Ankyrin_rpt"/>
</dbReference>
<feature type="repeat" description="ANK" evidence="3">
    <location>
        <begin position="442"/>
        <end position="478"/>
    </location>
</feature>
<evidence type="ECO:0000256" key="3">
    <source>
        <dbReference type="PROSITE-ProRule" id="PRU00023"/>
    </source>
</evidence>
<accession>A0A8J1LAT0</accession>
<dbReference type="PROSITE" id="PS50297">
    <property type="entry name" value="ANK_REP_REGION"/>
    <property type="match status" value="4"/>
</dbReference>
<feature type="signal peptide" evidence="4">
    <location>
        <begin position="1"/>
        <end position="22"/>
    </location>
</feature>
<sequence length="517" mass="57157">MPLLHIIFPTSFILVVSTAVLASQPHFDTSAVRVQLPPFDLSDDVMLYLFPQIFGDNIGSEHVKVPSQAPAENCRPYFTTPQTVKKLLEQKRQQKSAQASASCVEYNQEVDAAGSFAQHSPQDNEDLLFPRHGTHYNYPVLEDLYPSGSGTLYGQERRYEGGRRDIPSVDPEMEVSFSSSTYVAPFSHDASWSGHSQASYPGADPFLRVPGGAVVPDMVPLDLEDARVEIQNLSPDQLLIRDEDGDTILHLYVARGLRSWSYAVAERYLQYGQLDTREHNGKSPLLVAAAANQPEIVYDLITLGADVNASDCKGQTVLHVAATYGFSDVLRVLVSLQRQQNFDVEVRNYDGLTPLHCAVISLNSVYNSKRLQPTQENQQQERERMTCVQLLLQLGASCASQDIKSSKTVLHLAVQAGNIPLVKFLLNLPHTDLPALINLKAHGNTALHMAAALPPHQSAEYLIQLLLSLGGDPSMRNLENEQPVHLVPPGELSDQIKLLLKRRRITSSTRHQSSSSL</sequence>
<dbReference type="RefSeq" id="XP_041426591.1">
    <property type="nucleotide sequence ID" value="XM_041570657.1"/>
</dbReference>
<dbReference type="FunFam" id="1.25.40.20:FF:000097">
    <property type="entry name" value="NF-kappa-B inhibitor zeta isoform X1"/>
    <property type="match status" value="1"/>
</dbReference>
<dbReference type="KEGG" id="xla:108697288"/>
<dbReference type="PROSITE" id="PS50088">
    <property type="entry name" value="ANK_REPEAT"/>
    <property type="match status" value="4"/>
</dbReference>
<reference evidence="6" key="1">
    <citation type="submission" date="2025-08" db="UniProtKB">
        <authorList>
            <consortium name="RefSeq"/>
        </authorList>
    </citation>
    <scope>IDENTIFICATION</scope>
    <source>
        <strain evidence="6">J_2021</strain>
        <tissue evidence="6">Erythrocytes</tissue>
    </source>
</reference>
<keyword evidence="1" id="KW-0677">Repeat</keyword>
<dbReference type="PRINTS" id="PR01415">
    <property type="entry name" value="ANKYRIN"/>
</dbReference>
<dbReference type="GO" id="GO:0005634">
    <property type="term" value="C:nucleus"/>
    <property type="evidence" value="ECO:0000318"/>
    <property type="project" value="GO_Central"/>
</dbReference>
<dbReference type="GO" id="GO:0010468">
    <property type="term" value="P:regulation of gene expression"/>
    <property type="evidence" value="ECO:0000318"/>
    <property type="project" value="GO_Central"/>
</dbReference>
<dbReference type="SUPFAM" id="SSF48403">
    <property type="entry name" value="Ankyrin repeat"/>
    <property type="match status" value="1"/>
</dbReference>
<dbReference type="PANTHER" id="PTHR24124">
    <property type="entry name" value="ANKYRIN REPEAT FAMILY A"/>
    <property type="match status" value="1"/>
</dbReference>
<evidence type="ECO:0000313" key="5">
    <source>
        <dbReference type="Proteomes" id="UP000186698"/>
    </source>
</evidence>
<dbReference type="CTD" id="108697288"/>
<evidence type="ECO:0000256" key="1">
    <source>
        <dbReference type="ARBA" id="ARBA00022737"/>
    </source>
</evidence>
<keyword evidence="2 3" id="KW-0040">ANK repeat</keyword>
<keyword evidence="5" id="KW-1185">Reference proteome</keyword>
<evidence type="ECO:0000313" key="6">
    <source>
        <dbReference type="RefSeq" id="XP_041426591.1"/>
    </source>
</evidence>
<dbReference type="Gene3D" id="1.25.40.20">
    <property type="entry name" value="Ankyrin repeat-containing domain"/>
    <property type="match status" value="1"/>
</dbReference>
<dbReference type="PANTHER" id="PTHR24124:SF7">
    <property type="entry name" value="NF-KAPPA-B INHIBITOR DELTA"/>
    <property type="match status" value="1"/>
</dbReference>
<evidence type="ECO:0000256" key="4">
    <source>
        <dbReference type="SAM" id="SignalP"/>
    </source>
</evidence>
<gene>
    <name evidence="6" type="primary">LOC108697288</name>
</gene>
<dbReference type="SMART" id="SM00248">
    <property type="entry name" value="ANK"/>
    <property type="match status" value="5"/>
</dbReference>
<dbReference type="InterPro" id="IPR036770">
    <property type="entry name" value="Ankyrin_rpt-contain_sf"/>
</dbReference>
<feature type="chain" id="PRO_5035266389" evidence="4">
    <location>
        <begin position="23"/>
        <end position="517"/>
    </location>
</feature>
<dbReference type="AlphaFoldDB" id="A0A8J1LAT0"/>
<protein>
    <submittedName>
        <fullName evidence="6">NF-kappa-B inhibitor delta</fullName>
    </submittedName>
</protein>
<name>A0A8J1LAT0_XENLA</name>
<dbReference type="GeneID" id="108697288"/>
<keyword evidence="4" id="KW-0732">Signal</keyword>
<organism evidence="5 6">
    <name type="scientific">Xenopus laevis</name>
    <name type="common">African clawed frog</name>
    <dbReference type="NCBI Taxonomy" id="8355"/>
    <lineage>
        <taxon>Eukaryota</taxon>
        <taxon>Metazoa</taxon>
        <taxon>Chordata</taxon>
        <taxon>Craniata</taxon>
        <taxon>Vertebrata</taxon>
        <taxon>Euteleostomi</taxon>
        <taxon>Amphibia</taxon>
        <taxon>Batrachia</taxon>
        <taxon>Anura</taxon>
        <taxon>Pipoidea</taxon>
        <taxon>Pipidae</taxon>
        <taxon>Xenopodinae</taxon>
        <taxon>Xenopus</taxon>
        <taxon>Xenopus</taxon>
    </lineage>
</organism>
<feature type="repeat" description="ANK" evidence="3">
    <location>
        <begin position="280"/>
        <end position="312"/>
    </location>
</feature>
<evidence type="ECO:0000256" key="2">
    <source>
        <dbReference type="ARBA" id="ARBA00023043"/>
    </source>
</evidence>
<dbReference type="Proteomes" id="UP000186698">
    <property type="component" value="Chromosome 7S"/>
</dbReference>
<proteinExistence type="predicted"/>
<feature type="repeat" description="ANK" evidence="3">
    <location>
        <begin position="313"/>
        <end position="335"/>
    </location>
</feature>
<dbReference type="OrthoDB" id="194358at2759"/>
<feature type="repeat" description="ANK" evidence="3">
    <location>
        <begin position="405"/>
        <end position="427"/>
    </location>
</feature>